<dbReference type="Proteomes" id="UP000007129">
    <property type="component" value="Unassembled WGS sequence"/>
</dbReference>
<dbReference type="AlphaFoldDB" id="K2SH04"/>
<organism evidence="1 2">
    <name type="scientific">Macrophomina phaseolina (strain MS6)</name>
    <name type="common">Charcoal rot fungus</name>
    <dbReference type="NCBI Taxonomy" id="1126212"/>
    <lineage>
        <taxon>Eukaryota</taxon>
        <taxon>Fungi</taxon>
        <taxon>Dikarya</taxon>
        <taxon>Ascomycota</taxon>
        <taxon>Pezizomycotina</taxon>
        <taxon>Dothideomycetes</taxon>
        <taxon>Dothideomycetes incertae sedis</taxon>
        <taxon>Botryosphaeriales</taxon>
        <taxon>Botryosphaeriaceae</taxon>
        <taxon>Macrophomina</taxon>
    </lineage>
</organism>
<sequence length="297" mass="32977">MLCDLIDVSDKPLVFVHRVLDCALHVGLCCHEGLKQKPMVFAILGIPRQCRDDNGDSVDQCLYTGRHVCDCLLRALYVLGQMIKCSRGGSLRRSSPPLLSRIVGHGAHFRMSGFYRQATFRKLKNQLNYNGALKLKRSILVNSFQTQHCSPAFLSAGGAIFRRPRLIPLPAVSLARVCGSEVAHRVYLCNPSTRLAISLHRYDLCSAVSNLQLNLAFRHSVFPWWRCRMTSNFQIISLCVCVCVSLRNSSIPWRDTARFSHTPACGCKTCCSAPRTSFGYFSCGDTDGGRVMGGGLQ</sequence>
<dbReference type="VEuPathDB" id="FungiDB:MPH_00920"/>
<evidence type="ECO:0000313" key="2">
    <source>
        <dbReference type="Proteomes" id="UP000007129"/>
    </source>
</evidence>
<accession>K2SH04</accession>
<dbReference type="InParanoid" id="K2SH04"/>
<comment type="caution">
    <text evidence="1">The sequence shown here is derived from an EMBL/GenBank/DDBJ whole genome shotgun (WGS) entry which is preliminary data.</text>
</comment>
<gene>
    <name evidence="1" type="ORF">MPH_00920</name>
</gene>
<proteinExistence type="predicted"/>
<dbReference type="EMBL" id="AHHD01000038">
    <property type="protein sequence ID" value="EKG21749.1"/>
    <property type="molecule type" value="Genomic_DNA"/>
</dbReference>
<reference evidence="1 2" key="1">
    <citation type="journal article" date="2012" name="BMC Genomics">
        <title>Tools to kill: Genome of one of the most destructive plant pathogenic fungi Macrophomina phaseolina.</title>
        <authorList>
            <person name="Islam M.S."/>
            <person name="Haque M.S."/>
            <person name="Islam M.M."/>
            <person name="Emdad E.M."/>
            <person name="Halim A."/>
            <person name="Hossen Q.M.M."/>
            <person name="Hossain M.Z."/>
            <person name="Ahmed B."/>
            <person name="Rahim S."/>
            <person name="Rahman M.S."/>
            <person name="Alam M.M."/>
            <person name="Hou S."/>
            <person name="Wan X."/>
            <person name="Saito J.A."/>
            <person name="Alam M."/>
        </authorList>
    </citation>
    <scope>NUCLEOTIDE SEQUENCE [LARGE SCALE GENOMIC DNA]</scope>
    <source>
        <strain evidence="1 2">MS6</strain>
    </source>
</reference>
<name>K2SH04_MACPH</name>
<evidence type="ECO:0000313" key="1">
    <source>
        <dbReference type="EMBL" id="EKG21749.1"/>
    </source>
</evidence>
<protein>
    <submittedName>
        <fullName evidence="1">Uncharacterized protein</fullName>
    </submittedName>
</protein>
<dbReference type="HOGENOM" id="CLU_937115_0_0_1"/>